<reference evidence="1 2" key="1">
    <citation type="journal article" date="2014" name="PLoS Genet.">
        <title>Phylogenetically driven sequencing of extremely halophilic archaea reveals strategies for static and dynamic osmo-response.</title>
        <authorList>
            <person name="Becker E.A."/>
            <person name="Seitzer P.M."/>
            <person name="Tritt A."/>
            <person name="Larsen D."/>
            <person name="Krusor M."/>
            <person name="Yao A.I."/>
            <person name="Wu D."/>
            <person name="Madern D."/>
            <person name="Eisen J.A."/>
            <person name="Darling A.E."/>
            <person name="Facciotti M.T."/>
        </authorList>
    </citation>
    <scope>NUCLEOTIDE SEQUENCE [LARGE SCALE GENOMIC DNA]</scope>
    <source>
        <strain evidence="1 2">JCM 10879</strain>
    </source>
</reference>
<evidence type="ECO:0008006" key="3">
    <source>
        <dbReference type="Google" id="ProtNLM"/>
    </source>
</evidence>
<protein>
    <recommendedName>
        <fullName evidence="3">STAS/SEC14 domain-containing protein</fullName>
    </recommendedName>
</protein>
<dbReference type="eggNOG" id="arCOG06336">
    <property type="taxonomic scope" value="Archaea"/>
</dbReference>
<dbReference type="Proteomes" id="UP000011607">
    <property type="component" value="Unassembled WGS sequence"/>
</dbReference>
<name>M0LW75_9EURY</name>
<keyword evidence="2" id="KW-1185">Reference proteome</keyword>
<organism evidence="1 2">
    <name type="scientific">Halobiforma nitratireducens JCM 10879</name>
    <dbReference type="NCBI Taxonomy" id="1227454"/>
    <lineage>
        <taxon>Archaea</taxon>
        <taxon>Methanobacteriati</taxon>
        <taxon>Methanobacteriota</taxon>
        <taxon>Stenosarchaea group</taxon>
        <taxon>Halobacteria</taxon>
        <taxon>Halobacteriales</taxon>
        <taxon>Natrialbaceae</taxon>
        <taxon>Halobiforma</taxon>
    </lineage>
</organism>
<accession>M0LW75</accession>
<evidence type="ECO:0000313" key="1">
    <source>
        <dbReference type="EMBL" id="EMA36350.1"/>
    </source>
</evidence>
<dbReference type="EMBL" id="AOMA01000116">
    <property type="protein sequence ID" value="EMA36350.1"/>
    <property type="molecule type" value="Genomic_DNA"/>
</dbReference>
<dbReference type="RefSeq" id="WP_006673277.1">
    <property type="nucleotide sequence ID" value="NZ_AOMA01000116.1"/>
</dbReference>
<gene>
    <name evidence="1" type="ORF">C446_11852</name>
</gene>
<dbReference type="OrthoDB" id="195237at2157"/>
<evidence type="ECO:0000313" key="2">
    <source>
        <dbReference type="Proteomes" id="UP000011607"/>
    </source>
</evidence>
<dbReference type="AlphaFoldDB" id="M0LW75"/>
<proteinExistence type="predicted"/>
<comment type="caution">
    <text evidence="1">The sequence shown here is derived from an EMBL/GenBank/DDBJ whole genome shotgun (WGS) entry which is preliminary data.</text>
</comment>
<sequence length="129" mass="14457">MKPASEFDYLEYEERGSVGIWSMEDFASYYNSGEIQDGEEHYREHASEDEMNATVLVLDNSGNLGTEVRNSLEHINEKWSELANDVGVDRVAFVADGMMGSALKANVDTDTEMQSFDGVDEAVEWCQQA</sequence>